<evidence type="ECO:0000313" key="3">
    <source>
        <dbReference type="EMBL" id="THY35254.1"/>
    </source>
</evidence>
<proteinExistence type="predicted"/>
<keyword evidence="2" id="KW-1133">Transmembrane helix</keyword>
<accession>A0A4S9LZW6</accession>
<feature type="compositionally biased region" description="Basic and acidic residues" evidence="1">
    <location>
        <begin position="637"/>
        <end position="648"/>
    </location>
</feature>
<feature type="non-terminal residue" evidence="3">
    <location>
        <position position="1"/>
    </location>
</feature>
<keyword evidence="2" id="KW-0472">Membrane</keyword>
<sequence>VGLSLHDQAPTASHELTNSLNITLLSLLFITSTFASLISYFRLFILYLSSASLNTTSPISATLNAMANYLEPTEHWLQHLDLRDTHIPRIMRSWSTRDKIIAEMGKRGNALALEIKRKLELLQELSESDRVYIKRRVRGPYTPYVLSEKKRGFLSSSKIAKLNKSRDTVPPMQYRTFTLDGIGYTNGFTSLTDEITFLPSDAFVPDWSHRKGEGDPTQMRASIFDILLEELRPMLGYHLLWRNRIQDELLSWTSSYLFATVHLYLRHLKGQKVGYVAMINRTRAFHPTRWYLRQPEPRGPGPVSFYPATHLCYYARMNAHPWVCSKDEPGLHPRKLNHESITHGVVCYPGDDELRPSGWADIVDAGLFELVPELKVCFCSMAAGLYTVLRHIRISNYNRISRTTERELEIAQKIAWLHTCSPSAKDREESRPNLWAFLHALTFRKRAPGDKLLQKQIRKMGYTRRDLDENLHRGFSKLPANLPELHSLYHLAVDVQGVVGGKPLRPLVLIGVHSRRQLFKSFRGRTDKDYDRTCRPKLIRPNTIGYEIKGECGLPCDCSIWGPTKKRRLNLSQSNDDPEDNGQDQDQDVWQDEDEDDGTNRDDDGDIAGFGTLGTGSKRQKTAESSFTVNSAIESEPDTRKDESMKDADEGEESSRLTASRTL</sequence>
<dbReference type="EMBL" id="QZBD01000026">
    <property type="protein sequence ID" value="THY35254.1"/>
    <property type="molecule type" value="Genomic_DNA"/>
</dbReference>
<evidence type="ECO:0000256" key="2">
    <source>
        <dbReference type="SAM" id="Phobius"/>
    </source>
</evidence>
<feature type="region of interest" description="Disordered" evidence="1">
    <location>
        <begin position="569"/>
        <end position="663"/>
    </location>
</feature>
<feature type="transmembrane region" description="Helical" evidence="2">
    <location>
        <begin position="20"/>
        <end position="41"/>
    </location>
</feature>
<feature type="compositionally biased region" description="Polar residues" evidence="1">
    <location>
        <begin position="623"/>
        <end position="633"/>
    </location>
</feature>
<dbReference type="AlphaFoldDB" id="A0A4S9LZW6"/>
<evidence type="ECO:0000256" key="1">
    <source>
        <dbReference type="SAM" id="MobiDB-lite"/>
    </source>
</evidence>
<evidence type="ECO:0000313" key="4">
    <source>
        <dbReference type="Proteomes" id="UP000306584"/>
    </source>
</evidence>
<name>A0A4S9LZW6_AURPU</name>
<gene>
    <name evidence="3" type="ORF">D6D01_01493</name>
</gene>
<dbReference type="Proteomes" id="UP000306584">
    <property type="component" value="Unassembled WGS sequence"/>
</dbReference>
<organism evidence="3 4">
    <name type="scientific">Aureobasidium pullulans</name>
    <name type="common">Black yeast</name>
    <name type="synonym">Pullularia pullulans</name>
    <dbReference type="NCBI Taxonomy" id="5580"/>
    <lineage>
        <taxon>Eukaryota</taxon>
        <taxon>Fungi</taxon>
        <taxon>Dikarya</taxon>
        <taxon>Ascomycota</taxon>
        <taxon>Pezizomycotina</taxon>
        <taxon>Dothideomycetes</taxon>
        <taxon>Dothideomycetidae</taxon>
        <taxon>Dothideales</taxon>
        <taxon>Saccotheciaceae</taxon>
        <taxon>Aureobasidium</taxon>
    </lineage>
</organism>
<protein>
    <submittedName>
        <fullName evidence="3">Uncharacterized protein</fullName>
    </submittedName>
</protein>
<comment type="caution">
    <text evidence="3">The sequence shown here is derived from an EMBL/GenBank/DDBJ whole genome shotgun (WGS) entry which is preliminary data.</text>
</comment>
<keyword evidence="2" id="KW-0812">Transmembrane</keyword>
<feature type="compositionally biased region" description="Acidic residues" evidence="1">
    <location>
        <begin position="576"/>
        <end position="597"/>
    </location>
</feature>
<reference evidence="3 4" key="1">
    <citation type="submission" date="2018-10" db="EMBL/GenBank/DDBJ databases">
        <title>Fifty Aureobasidium pullulans genomes reveal a recombining polyextremotolerant generalist.</title>
        <authorList>
            <person name="Gostincar C."/>
            <person name="Turk M."/>
            <person name="Zajc J."/>
            <person name="Gunde-Cimerman N."/>
        </authorList>
    </citation>
    <scope>NUCLEOTIDE SEQUENCE [LARGE SCALE GENOMIC DNA]</scope>
    <source>
        <strain evidence="3 4">EXF-6604</strain>
    </source>
</reference>